<reference evidence="3" key="1">
    <citation type="journal article" date="2014" name="Science">
        <title>The coffee genome provides insight into the convergent evolution of caffeine biosynthesis.</title>
        <authorList>
            <person name="Denoeud F."/>
            <person name="Carretero-Paulet L."/>
            <person name="Dereeper A."/>
            <person name="Droc G."/>
            <person name="Guyot R."/>
            <person name="Pietrella M."/>
            <person name="Zheng C."/>
            <person name="Alberti A."/>
            <person name="Anthony F."/>
            <person name="Aprea G."/>
            <person name="Aury J.M."/>
            <person name="Bento P."/>
            <person name="Bernard M."/>
            <person name="Bocs S."/>
            <person name="Campa C."/>
            <person name="Cenci A."/>
            <person name="Combes M.C."/>
            <person name="Crouzillat D."/>
            <person name="Da Silva C."/>
            <person name="Daddiego L."/>
            <person name="De Bellis F."/>
            <person name="Dussert S."/>
            <person name="Garsmeur O."/>
            <person name="Gayraud T."/>
            <person name="Guignon V."/>
            <person name="Jahn K."/>
            <person name="Jamilloux V."/>
            <person name="Joet T."/>
            <person name="Labadie K."/>
            <person name="Lan T."/>
            <person name="Leclercq J."/>
            <person name="Lepelley M."/>
            <person name="Leroy T."/>
            <person name="Li L.T."/>
            <person name="Librado P."/>
            <person name="Lopez L."/>
            <person name="Munoz A."/>
            <person name="Noel B."/>
            <person name="Pallavicini A."/>
            <person name="Perrotta G."/>
            <person name="Poncet V."/>
            <person name="Pot D."/>
            <person name="Priyono X."/>
            <person name="Rigoreau M."/>
            <person name="Rouard M."/>
            <person name="Rozas J."/>
            <person name="Tranchant-Dubreuil C."/>
            <person name="VanBuren R."/>
            <person name="Zhang Q."/>
            <person name="Andrade A.C."/>
            <person name="Argout X."/>
            <person name="Bertrand B."/>
            <person name="de Kochko A."/>
            <person name="Graziosi G."/>
            <person name="Henry R.J."/>
            <person name="Jayarama X."/>
            <person name="Ming R."/>
            <person name="Nagai C."/>
            <person name="Rounsley S."/>
            <person name="Sankoff D."/>
            <person name="Giuliano G."/>
            <person name="Albert V.A."/>
            <person name="Wincker P."/>
            <person name="Lashermes P."/>
        </authorList>
    </citation>
    <scope>NUCLEOTIDE SEQUENCE [LARGE SCALE GENOMIC DNA]</scope>
    <source>
        <strain evidence="3">cv. DH200-94</strain>
    </source>
</reference>
<proteinExistence type="predicted"/>
<dbReference type="InParanoid" id="A0A068UGH0"/>
<dbReference type="OMA" id="CANEHIM"/>
<evidence type="ECO:0000256" key="1">
    <source>
        <dbReference type="SAM" id="MobiDB-lite"/>
    </source>
</evidence>
<organism evidence="2 3">
    <name type="scientific">Coffea canephora</name>
    <name type="common">Robusta coffee</name>
    <dbReference type="NCBI Taxonomy" id="49390"/>
    <lineage>
        <taxon>Eukaryota</taxon>
        <taxon>Viridiplantae</taxon>
        <taxon>Streptophyta</taxon>
        <taxon>Embryophyta</taxon>
        <taxon>Tracheophyta</taxon>
        <taxon>Spermatophyta</taxon>
        <taxon>Magnoliopsida</taxon>
        <taxon>eudicotyledons</taxon>
        <taxon>Gunneridae</taxon>
        <taxon>Pentapetalae</taxon>
        <taxon>asterids</taxon>
        <taxon>lamiids</taxon>
        <taxon>Gentianales</taxon>
        <taxon>Rubiaceae</taxon>
        <taxon>Ixoroideae</taxon>
        <taxon>Gardenieae complex</taxon>
        <taxon>Bertiereae - Coffeeae clade</taxon>
        <taxon>Coffeeae</taxon>
        <taxon>Coffea</taxon>
    </lineage>
</organism>
<feature type="region of interest" description="Disordered" evidence="1">
    <location>
        <begin position="213"/>
        <end position="241"/>
    </location>
</feature>
<dbReference type="EMBL" id="HG739110">
    <property type="protein sequence ID" value="CDP07289.1"/>
    <property type="molecule type" value="Genomic_DNA"/>
</dbReference>
<dbReference type="PANTHER" id="PTHR34555">
    <property type="entry name" value="INTEGRAL MEMBRANE HEMOLYSIN-III-LIKE PROTEIN"/>
    <property type="match status" value="1"/>
</dbReference>
<accession>A0A068UGH0</accession>
<dbReference type="STRING" id="49390.A0A068UGH0"/>
<name>A0A068UGH0_COFCA</name>
<evidence type="ECO:0000313" key="3">
    <source>
        <dbReference type="Proteomes" id="UP000295252"/>
    </source>
</evidence>
<gene>
    <name evidence="2" type="ORF">GSCOC_T00024516001</name>
</gene>
<keyword evidence="3" id="KW-1185">Reference proteome</keyword>
<dbReference type="Proteomes" id="UP000295252">
    <property type="component" value="Chromosome II"/>
</dbReference>
<dbReference type="PhylomeDB" id="A0A068UGH0"/>
<dbReference type="Gramene" id="CDP07289">
    <property type="protein sequence ID" value="CDP07289"/>
    <property type="gene ID" value="GSCOC_T00024516001"/>
</dbReference>
<dbReference type="OrthoDB" id="1925139at2759"/>
<protein>
    <submittedName>
        <fullName evidence="2">Uncharacterized protein</fullName>
    </submittedName>
</protein>
<dbReference type="AlphaFoldDB" id="A0A068UGH0"/>
<evidence type="ECO:0000313" key="2">
    <source>
        <dbReference type="EMBL" id="CDP07289.1"/>
    </source>
</evidence>
<sequence length="403" mass="44436">MISNRLKKFLAQISFINGCASNTSYYNANMLILDLRSGVAAVIIKTWNWVLFGGKALSFETSSFISPLPQLIKPPLVKVKLYVLMILQMINTETSSNGVVNGGVAIPALKQDGGGLGFSSHNKQPPCETKKTALRDVQNQASGLSQNHRENSSFLASGANTDAVRVCGNKRLTPERPSGSAFYPALTNSCANEHIMNARRRFELELGRGRVQSSTTKVADSPQSRQVHQLQQETPQKQTHLRASNNYSVPAVPPNNIPPTNSSFGGLSAPNFLGKYATGMQSTQSDSLRVTLECPNSVDYKGSRDQQTTERYVRLQNFLKECDESNCRDYIQVLRYLSPAELSRHAFELEARAIQLAMEEGKEMHRMKALNVLGKSTLTDSSLQATSTLTSNSLQNTQLYPRK</sequence>
<dbReference type="PANTHER" id="PTHR34555:SF7">
    <property type="entry name" value="DUF3741 DOMAIN-CONTAINING PROTEIN"/>
    <property type="match status" value="1"/>
</dbReference>